<feature type="region of interest" description="Disordered" evidence="1">
    <location>
        <begin position="180"/>
        <end position="205"/>
    </location>
</feature>
<accession>A0AAV4GJA9</accession>
<dbReference type="PANTHER" id="PTHR33198:SF19">
    <property type="entry name" value="CCHC-TYPE DOMAIN-CONTAINING PROTEIN"/>
    <property type="match status" value="1"/>
</dbReference>
<comment type="caution">
    <text evidence="3">The sequence shown here is derived from an EMBL/GenBank/DDBJ whole genome shotgun (WGS) entry which is preliminary data.</text>
</comment>
<evidence type="ECO:0000313" key="3">
    <source>
        <dbReference type="EMBL" id="GFR85564.1"/>
    </source>
</evidence>
<keyword evidence="4" id="KW-1185">Reference proteome</keyword>
<protein>
    <submittedName>
        <fullName evidence="3">Gamma-glutamyl phosphate reductase</fullName>
    </submittedName>
</protein>
<evidence type="ECO:0000313" key="4">
    <source>
        <dbReference type="Proteomes" id="UP000762676"/>
    </source>
</evidence>
<dbReference type="Gene3D" id="3.30.160.60">
    <property type="entry name" value="Classic Zinc Finger"/>
    <property type="match status" value="1"/>
</dbReference>
<sequence length="350" mass="39884">MEFTLPLPAKLGKTNIVKEMWDQFSHRFHTHHTESNSTTTMPNTSIPSFLLFAARHKVDQISIDLKERGISQSVTNHVLQAVESVCLPYFLLLFERFQFFTLSQKSSQSASGFAERLRQQAELCQFSDVRARETFLIKTFISGIADAKVRKKLLKLQESNISLDDALIVCESAGDDKQAVDSAKPVASTAPATRKTRGRKRKNELGVQPSLEKKLFITLVDNDDHGDVDLDDANHIIDTLNTVSPSKKNKLRSTKASSTSKLRKRPKVFKCFACSHEYCTRKSFRRHVKAKHADIQNFYCVHCNLKFETRRECLTHCHGHRQSSTTQAFICKTSTIKPIEIISCIYWLIF</sequence>
<dbReference type="PANTHER" id="PTHR33198">
    <property type="entry name" value="ANK_REP_REGION DOMAIN-CONTAINING PROTEIN-RELATED"/>
    <property type="match status" value="1"/>
</dbReference>
<evidence type="ECO:0000259" key="2">
    <source>
        <dbReference type="PROSITE" id="PS00028"/>
    </source>
</evidence>
<gene>
    <name evidence="3" type="ORF">ElyMa_004177200</name>
</gene>
<dbReference type="Proteomes" id="UP000762676">
    <property type="component" value="Unassembled WGS sequence"/>
</dbReference>
<reference evidence="3 4" key="1">
    <citation type="journal article" date="2021" name="Elife">
        <title>Chloroplast acquisition without the gene transfer in kleptoplastic sea slugs, Plakobranchus ocellatus.</title>
        <authorList>
            <person name="Maeda T."/>
            <person name="Takahashi S."/>
            <person name="Yoshida T."/>
            <person name="Shimamura S."/>
            <person name="Takaki Y."/>
            <person name="Nagai Y."/>
            <person name="Toyoda A."/>
            <person name="Suzuki Y."/>
            <person name="Arimoto A."/>
            <person name="Ishii H."/>
            <person name="Satoh N."/>
            <person name="Nishiyama T."/>
            <person name="Hasebe M."/>
            <person name="Maruyama T."/>
            <person name="Minagawa J."/>
            <person name="Obokata J."/>
            <person name="Shigenobu S."/>
        </authorList>
    </citation>
    <scope>NUCLEOTIDE SEQUENCE [LARGE SCALE GENOMIC DNA]</scope>
</reference>
<name>A0AAV4GJA9_9GAST</name>
<proteinExistence type="predicted"/>
<feature type="domain" description="C2H2-type" evidence="2">
    <location>
        <begin position="300"/>
        <end position="320"/>
    </location>
</feature>
<dbReference type="AlphaFoldDB" id="A0AAV4GJA9"/>
<dbReference type="PROSITE" id="PS00028">
    <property type="entry name" value="ZINC_FINGER_C2H2_1"/>
    <property type="match status" value="2"/>
</dbReference>
<dbReference type="InterPro" id="IPR013087">
    <property type="entry name" value="Znf_C2H2_type"/>
</dbReference>
<organism evidence="3 4">
    <name type="scientific">Elysia marginata</name>
    <dbReference type="NCBI Taxonomy" id="1093978"/>
    <lineage>
        <taxon>Eukaryota</taxon>
        <taxon>Metazoa</taxon>
        <taxon>Spiralia</taxon>
        <taxon>Lophotrochozoa</taxon>
        <taxon>Mollusca</taxon>
        <taxon>Gastropoda</taxon>
        <taxon>Heterobranchia</taxon>
        <taxon>Euthyneura</taxon>
        <taxon>Panpulmonata</taxon>
        <taxon>Sacoglossa</taxon>
        <taxon>Placobranchoidea</taxon>
        <taxon>Plakobranchidae</taxon>
        <taxon>Elysia</taxon>
    </lineage>
</organism>
<evidence type="ECO:0000256" key="1">
    <source>
        <dbReference type="SAM" id="MobiDB-lite"/>
    </source>
</evidence>
<dbReference type="SMART" id="SM00355">
    <property type="entry name" value="ZnF_C2H2"/>
    <property type="match status" value="2"/>
</dbReference>
<feature type="domain" description="C2H2-type" evidence="2">
    <location>
        <begin position="271"/>
        <end position="292"/>
    </location>
</feature>
<dbReference type="EMBL" id="BMAT01008465">
    <property type="protein sequence ID" value="GFR85564.1"/>
    <property type="molecule type" value="Genomic_DNA"/>
</dbReference>